<protein>
    <submittedName>
        <fullName evidence="1">Uncharacterized protein</fullName>
    </submittedName>
</protein>
<proteinExistence type="predicted"/>
<gene>
    <name evidence="1" type="ORF">MRATA1EN22A_LOCUS1499</name>
</gene>
<dbReference type="Proteomes" id="UP001162501">
    <property type="component" value="Chromosome 1"/>
</dbReference>
<accession>A0AC59Y4B4</accession>
<dbReference type="EMBL" id="OX596085">
    <property type="protein sequence ID" value="CAM9362468.1"/>
    <property type="molecule type" value="Genomic_DNA"/>
</dbReference>
<reference evidence="1" key="2">
    <citation type="submission" date="2025-03" db="EMBL/GenBank/DDBJ databases">
        <authorList>
            <consortium name="ELIXIR-Norway"/>
            <consortium name="Elixir Norway"/>
        </authorList>
    </citation>
    <scope>NUCLEOTIDE SEQUENCE</scope>
</reference>
<sequence>MSRQEPLVLLLPRFFSLTTLVVRDASSSPPTGDEFYFLKSGEMHAHGVPVAPEWLETDRSHASRGALPDTEPPPWEEPRRSRFL</sequence>
<name>A0AC59Y4B4_RANTA</name>
<evidence type="ECO:0000313" key="1">
    <source>
        <dbReference type="EMBL" id="CAM9362468.1"/>
    </source>
</evidence>
<reference evidence="1" key="1">
    <citation type="submission" date="2023-05" db="EMBL/GenBank/DDBJ databases">
        <authorList>
            <consortium name="ELIXIR-Norway"/>
        </authorList>
    </citation>
    <scope>NUCLEOTIDE SEQUENCE</scope>
</reference>
<organism evidence="1 2">
    <name type="scientific">Rangifer tarandus platyrhynchus</name>
    <name type="common">Svalbard reindeer</name>
    <dbReference type="NCBI Taxonomy" id="3082113"/>
    <lineage>
        <taxon>Eukaryota</taxon>
        <taxon>Metazoa</taxon>
        <taxon>Chordata</taxon>
        <taxon>Craniata</taxon>
        <taxon>Vertebrata</taxon>
        <taxon>Euteleostomi</taxon>
        <taxon>Mammalia</taxon>
        <taxon>Eutheria</taxon>
        <taxon>Laurasiatheria</taxon>
        <taxon>Artiodactyla</taxon>
        <taxon>Ruminantia</taxon>
        <taxon>Pecora</taxon>
        <taxon>Cervidae</taxon>
        <taxon>Odocoileinae</taxon>
        <taxon>Rangifer</taxon>
    </lineage>
</organism>
<evidence type="ECO:0000313" key="2">
    <source>
        <dbReference type="Proteomes" id="UP001162501"/>
    </source>
</evidence>